<organism evidence="7 8">
    <name type="scientific">Malus domestica</name>
    <name type="common">Apple</name>
    <name type="synonym">Pyrus malus</name>
    <dbReference type="NCBI Taxonomy" id="3750"/>
    <lineage>
        <taxon>Eukaryota</taxon>
        <taxon>Viridiplantae</taxon>
        <taxon>Streptophyta</taxon>
        <taxon>Embryophyta</taxon>
        <taxon>Tracheophyta</taxon>
        <taxon>Spermatophyta</taxon>
        <taxon>Magnoliopsida</taxon>
        <taxon>eudicotyledons</taxon>
        <taxon>Gunneridae</taxon>
        <taxon>Pentapetalae</taxon>
        <taxon>rosids</taxon>
        <taxon>fabids</taxon>
        <taxon>Rosales</taxon>
        <taxon>Rosaceae</taxon>
        <taxon>Amygdaloideae</taxon>
        <taxon>Maleae</taxon>
        <taxon>Malus</taxon>
    </lineage>
</organism>
<gene>
    <name evidence="7" type="ORF">DVH24_034110</name>
</gene>
<dbReference type="GO" id="GO:0007010">
    <property type="term" value="P:cytoskeleton organization"/>
    <property type="evidence" value="ECO:0007669"/>
    <property type="project" value="InterPro"/>
</dbReference>
<keyword evidence="5" id="KW-0175">Coiled coil</keyword>
<comment type="similarity">
    <text evidence="2">Belongs to the MAP70 family.</text>
</comment>
<protein>
    <submittedName>
        <fullName evidence="7">Uncharacterized protein</fullName>
    </submittedName>
</protein>
<evidence type="ECO:0000256" key="3">
    <source>
        <dbReference type="ARBA" id="ARBA00022490"/>
    </source>
</evidence>
<sequence length="133" mass="14743">MLKPFSNFQFCVNLAGEDGTPIWAMSGCLGLGGDVDLWKRVHVAQKDDEMLPVESIIAPLETELKLATGGILLFCNMTTFYFKTDRAGKNLCSIFVTKLQDDNRTLDLQATYISIRSSTCTCSYGNFNKVLIS</sequence>
<dbReference type="GO" id="GO:0008017">
    <property type="term" value="F:microtubule binding"/>
    <property type="evidence" value="ECO:0007669"/>
    <property type="project" value="InterPro"/>
</dbReference>
<evidence type="ECO:0000256" key="2">
    <source>
        <dbReference type="ARBA" id="ARBA00008825"/>
    </source>
</evidence>
<dbReference type="EMBL" id="RDQH01000327">
    <property type="protein sequence ID" value="RXI09493.1"/>
    <property type="molecule type" value="Genomic_DNA"/>
</dbReference>
<keyword evidence="4" id="KW-0493">Microtubule</keyword>
<evidence type="ECO:0000313" key="8">
    <source>
        <dbReference type="Proteomes" id="UP000290289"/>
    </source>
</evidence>
<keyword evidence="3" id="KW-0963">Cytoplasm</keyword>
<keyword evidence="6" id="KW-0206">Cytoskeleton</keyword>
<evidence type="ECO:0000313" key="7">
    <source>
        <dbReference type="EMBL" id="RXI09493.1"/>
    </source>
</evidence>
<evidence type="ECO:0000256" key="1">
    <source>
        <dbReference type="ARBA" id="ARBA00004245"/>
    </source>
</evidence>
<dbReference type="Pfam" id="PF07058">
    <property type="entry name" value="MAP70"/>
    <property type="match status" value="1"/>
</dbReference>
<comment type="subcellular location">
    <subcellularLocation>
        <location evidence="1">Cytoplasm</location>
        <location evidence="1">Cytoskeleton</location>
    </subcellularLocation>
</comment>
<dbReference type="AlphaFoldDB" id="A0A498KX45"/>
<comment type="caution">
    <text evidence="7">The sequence shown here is derived from an EMBL/GenBank/DDBJ whole genome shotgun (WGS) entry which is preliminary data.</text>
</comment>
<dbReference type="InterPro" id="IPR009768">
    <property type="entry name" value="MAP70"/>
</dbReference>
<evidence type="ECO:0000256" key="6">
    <source>
        <dbReference type="ARBA" id="ARBA00023212"/>
    </source>
</evidence>
<proteinExistence type="inferred from homology"/>
<reference evidence="7 8" key="1">
    <citation type="submission" date="2018-10" db="EMBL/GenBank/DDBJ databases">
        <title>A high-quality apple genome assembly.</title>
        <authorList>
            <person name="Hu J."/>
        </authorList>
    </citation>
    <scope>NUCLEOTIDE SEQUENCE [LARGE SCALE GENOMIC DNA]</scope>
    <source>
        <strain evidence="8">cv. HFTH1</strain>
        <tissue evidence="7">Young leaf</tissue>
    </source>
</reference>
<dbReference type="Proteomes" id="UP000290289">
    <property type="component" value="Chromosome 1"/>
</dbReference>
<keyword evidence="8" id="KW-1185">Reference proteome</keyword>
<evidence type="ECO:0000256" key="5">
    <source>
        <dbReference type="ARBA" id="ARBA00023054"/>
    </source>
</evidence>
<name>A0A498KX45_MALDO</name>
<dbReference type="GO" id="GO:0005874">
    <property type="term" value="C:microtubule"/>
    <property type="evidence" value="ECO:0007669"/>
    <property type="project" value="UniProtKB-KW"/>
</dbReference>
<accession>A0A498KX45</accession>
<evidence type="ECO:0000256" key="4">
    <source>
        <dbReference type="ARBA" id="ARBA00022701"/>
    </source>
</evidence>